<dbReference type="PANTHER" id="PTHR22931:SF9">
    <property type="entry name" value="PYRUVATE, PHOSPHATE DIKINASE 1, CHLOROPLASTIC"/>
    <property type="match status" value="1"/>
</dbReference>
<dbReference type="InterPro" id="IPR002192">
    <property type="entry name" value="PPDK_AMP/ATP-bd"/>
</dbReference>
<keyword evidence="3" id="KW-0808">Transferase</keyword>
<dbReference type="PANTHER" id="PTHR22931">
    <property type="entry name" value="PHOSPHOENOLPYRUVATE DIKINASE-RELATED"/>
    <property type="match status" value="1"/>
</dbReference>
<dbReference type="Proteomes" id="UP001597101">
    <property type="component" value="Unassembled WGS sequence"/>
</dbReference>
<dbReference type="Gene3D" id="3.30.470.20">
    <property type="entry name" value="ATP-grasp fold, B domain"/>
    <property type="match status" value="1"/>
</dbReference>
<accession>A0ABW3FDR0</accession>
<dbReference type="Gene3D" id="3.30.1490.20">
    <property type="entry name" value="ATP-grasp fold, A domain"/>
    <property type="match status" value="1"/>
</dbReference>
<dbReference type="Gene3D" id="1.20.80.30">
    <property type="match status" value="1"/>
</dbReference>
<feature type="domain" description="Pyruvate phosphate dikinase AMP/ATP-binding" evidence="2">
    <location>
        <begin position="316"/>
        <end position="370"/>
    </location>
</feature>
<dbReference type="Pfam" id="PF00391">
    <property type="entry name" value="PEP-utilizers"/>
    <property type="match status" value="1"/>
</dbReference>
<dbReference type="InterPro" id="IPR013815">
    <property type="entry name" value="ATP_grasp_subdomain_1"/>
</dbReference>
<dbReference type="SUPFAM" id="SSF56059">
    <property type="entry name" value="Glutathione synthetase ATP-binding domain-like"/>
    <property type="match status" value="1"/>
</dbReference>
<dbReference type="SUPFAM" id="SSF52009">
    <property type="entry name" value="Phosphohistidine domain"/>
    <property type="match status" value="1"/>
</dbReference>
<reference evidence="4" key="1">
    <citation type="journal article" date="2019" name="Int. J. Syst. Evol. Microbiol.">
        <title>The Global Catalogue of Microorganisms (GCM) 10K type strain sequencing project: providing services to taxonomists for standard genome sequencing and annotation.</title>
        <authorList>
            <consortium name="The Broad Institute Genomics Platform"/>
            <consortium name="The Broad Institute Genome Sequencing Center for Infectious Disease"/>
            <person name="Wu L."/>
            <person name="Ma J."/>
        </authorList>
    </citation>
    <scope>NUCLEOTIDE SEQUENCE [LARGE SCALE GENOMIC DNA]</scope>
    <source>
        <strain evidence="4">CCUG 60023</strain>
    </source>
</reference>
<comment type="caution">
    <text evidence="3">The sequence shown here is derived from an EMBL/GenBank/DDBJ whole genome shotgun (WGS) entry which is preliminary data.</text>
</comment>
<evidence type="ECO:0000259" key="1">
    <source>
        <dbReference type="Pfam" id="PF00391"/>
    </source>
</evidence>
<keyword evidence="3" id="KW-0670">Pyruvate</keyword>
<evidence type="ECO:0000259" key="2">
    <source>
        <dbReference type="Pfam" id="PF01326"/>
    </source>
</evidence>
<dbReference type="Pfam" id="PF01326">
    <property type="entry name" value="PPDK_N"/>
    <property type="match status" value="2"/>
</dbReference>
<dbReference type="InterPro" id="IPR008279">
    <property type="entry name" value="PEP-util_enz_mobile_dom"/>
</dbReference>
<dbReference type="NCBIfam" id="NF004531">
    <property type="entry name" value="PRK05878.1"/>
    <property type="match status" value="1"/>
</dbReference>
<protein>
    <submittedName>
        <fullName evidence="3">Pyruvate, phosphate dikinase</fullName>
        <ecNumber evidence="3">2.7.9.1</ecNumber>
    </submittedName>
</protein>
<keyword evidence="4" id="KW-1185">Reference proteome</keyword>
<dbReference type="InterPro" id="IPR036637">
    <property type="entry name" value="Phosphohistidine_dom_sf"/>
</dbReference>
<gene>
    <name evidence="3" type="ORF">ACFQ14_05845</name>
</gene>
<feature type="domain" description="PEP-utilising enzyme mobile" evidence="1">
    <location>
        <begin position="436"/>
        <end position="516"/>
    </location>
</feature>
<organism evidence="3 4">
    <name type="scientific">Pseudahrensia aquimaris</name>
    <dbReference type="NCBI Taxonomy" id="744461"/>
    <lineage>
        <taxon>Bacteria</taxon>
        <taxon>Pseudomonadati</taxon>
        <taxon>Pseudomonadota</taxon>
        <taxon>Alphaproteobacteria</taxon>
        <taxon>Hyphomicrobiales</taxon>
        <taxon>Ahrensiaceae</taxon>
        <taxon>Pseudahrensia</taxon>
    </lineage>
</organism>
<proteinExistence type="predicted"/>
<dbReference type="InterPro" id="IPR010121">
    <property type="entry name" value="Pyruvate_phosphate_dikinase"/>
</dbReference>
<evidence type="ECO:0000313" key="3">
    <source>
        <dbReference type="EMBL" id="MFD0915923.1"/>
    </source>
</evidence>
<dbReference type="EC" id="2.7.9.1" evidence="3"/>
<dbReference type="Gene3D" id="3.50.30.10">
    <property type="entry name" value="Phosphohistidine domain"/>
    <property type="match status" value="1"/>
</dbReference>
<dbReference type="EMBL" id="JBHTJV010000003">
    <property type="protein sequence ID" value="MFD0915923.1"/>
    <property type="molecule type" value="Genomic_DNA"/>
</dbReference>
<dbReference type="Gene3D" id="1.10.189.10">
    <property type="entry name" value="Pyruvate Phosphate Dikinase, domain 2"/>
    <property type="match status" value="1"/>
</dbReference>
<dbReference type="PROSITE" id="PS00370">
    <property type="entry name" value="PEP_ENZYMES_PHOS_SITE"/>
    <property type="match status" value="1"/>
</dbReference>
<sequence>MADYPIFPFGIGGEPCAADPEAQGIKGANLITMSALGVPVPPGFVVGTEAGRILASDDAIMGAGMGQAVRDHIDDLSKALGRSFDDPQNPLLVSVRSGAAVSMPGMMDTVLNLGLTRDAVPHLAKSTGDERFAWDTYRRFIQSYSLVVLGLENEDFELVLEQMRAREDVASDSELSAAAMRNVAKIYSEIVEEMTATPFLQDPYEQLFGALMAVFRSWNTPRAKRYRDMQSFSHDGGTAATVQSMVFGNRDQNSCTGVYFTRNPSTGEAAAYGEFMLNAQGEEVVSGIRTPQELTKEARRRSLSEKPSMEEELPEAFAELIELGGKLEAHFKDVQEIEFTVESSKLYLLQTRSAKRTPKAALKSAVAMAKEGILSRSEAVSRCDEAILTPMLVSKLAPPKDAKRFAKGLPASPGAVSGEIVFTSDDAVAARDAGRAVILVRPETDPKDVHGMDAAIGILTSRGGMTSHAAVVARGMNKTCITAAMGLKIDAVAGTCSCLGTVLKAGDTISLDGTSGEVYAGEIPIVTPEPDGELAELLSWRGEG</sequence>
<dbReference type="RefSeq" id="WP_377211763.1">
    <property type="nucleotide sequence ID" value="NZ_JBHTJV010000003.1"/>
</dbReference>
<evidence type="ECO:0000313" key="4">
    <source>
        <dbReference type="Proteomes" id="UP001597101"/>
    </source>
</evidence>
<dbReference type="InterPro" id="IPR018274">
    <property type="entry name" value="PEP_util_AS"/>
</dbReference>
<dbReference type="GO" id="GO:0050242">
    <property type="term" value="F:pyruvate, phosphate dikinase activity"/>
    <property type="evidence" value="ECO:0007669"/>
    <property type="project" value="UniProtKB-EC"/>
</dbReference>
<name>A0ABW3FDR0_9HYPH</name>
<feature type="domain" description="Pyruvate phosphate dikinase AMP/ATP-binding" evidence="2">
    <location>
        <begin position="58"/>
        <end position="308"/>
    </location>
</feature>